<feature type="non-terminal residue" evidence="2">
    <location>
        <position position="223"/>
    </location>
</feature>
<dbReference type="PANTHER" id="PTHR30298">
    <property type="entry name" value="H REPEAT-ASSOCIATED PREDICTED TRANSPOSASE"/>
    <property type="match status" value="1"/>
</dbReference>
<keyword evidence="3" id="KW-1185">Reference proteome</keyword>
<reference evidence="2 3" key="1">
    <citation type="submission" date="2022-05" db="EMBL/GenBank/DDBJ databases">
        <authorList>
            <person name="Park J.-S."/>
        </authorList>
    </citation>
    <scope>NUCLEOTIDE SEQUENCE [LARGE SCALE GENOMIC DNA]</scope>
    <source>
        <strain evidence="2 3">2012CJ34-2</strain>
    </source>
</reference>
<dbReference type="InterPro" id="IPR047647">
    <property type="entry name" value="ISAs1_transpos"/>
</dbReference>
<accession>A0ABT0PLQ9</accession>
<dbReference type="InterPro" id="IPR002559">
    <property type="entry name" value="Transposase_11"/>
</dbReference>
<evidence type="ECO:0000259" key="1">
    <source>
        <dbReference type="Pfam" id="PF01609"/>
    </source>
</evidence>
<gene>
    <name evidence="2" type="ORF">M3P05_20645</name>
</gene>
<dbReference type="InterPro" id="IPR051698">
    <property type="entry name" value="Transposase_11-like"/>
</dbReference>
<dbReference type="EMBL" id="JAMFLX010000135">
    <property type="protein sequence ID" value="MCL6272329.1"/>
    <property type="molecule type" value="Genomic_DNA"/>
</dbReference>
<feature type="non-terminal residue" evidence="2">
    <location>
        <position position="1"/>
    </location>
</feature>
<dbReference type="RefSeq" id="WP_249702033.1">
    <property type="nucleotide sequence ID" value="NZ_JAMFLX010000135.1"/>
</dbReference>
<sequence>SAFCTANSVVLAQTKTDAKSNEITAIPELLDLLFIEGSLVTIDAMGCQRDIAKKIVGKKADYLLAVKGNQPKLHEAFEKHFPIGKILTGEFDSVYETKEKNRGRNEHRIHVVSDIFDEFVNLSFDWKGMRNLGAVIAFRQVGDTPQNIEDVSIRYYISSADLTAKKLATSVRSHWAIENSLHYVLDVAMKEDDCQIRRGDAAEILSGFRHIVLNLLKNEKTFK</sequence>
<proteinExistence type="predicted"/>
<protein>
    <submittedName>
        <fullName evidence="2">ISAs1 family transposase</fullName>
    </submittedName>
</protein>
<comment type="caution">
    <text evidence="2">The sequence shown here is derived from an EMBL/GenBank/DDBJ whole genome shotgun (WGS) entry which is preliminary data.</text>
</comment>
<name>A0ABT0PLQ9_9GAMM</name>
<evidence type="ECO:0000313" key="3">
    <source>
        <dbReference type="Proteomes" id="UP001203338"/>
    </source>
</evidence>
<dbReference type="PANTHER" id="PTHR30298:SF0">
    <property type="entry name" value="PROTEIN YBFL-RELATED"/>
    <property type="match status" value="1"/>
</dbReference>
<dbReference type="Proteomes" id="UP001203338">
    <property type="component" value="Unassembled WGS sequence"/>
</dbReference>
<feature type="domain" description="Transposase IS4-like" evidence="1">
    <location>
        <begin position="2"/>
        <end position="215"/>
    </location>
</feature>
<dbReference type="Pfam" id="PF01609">
    <property type="entry name" value="DDE_Tnp_1"/>
    <property type="match status" value="1"/>
</dbReference>
<dbReference type="NCBIfam" id="NF033564">
    <property type="entry name" value="transpos_ISAs1"/>
    <property type="match status" value="1"/>
</dbReference>
<evidence type="ECO:0000313" key="2">
    <source>
        <dbReference type="EMBL" id="MCL6272329.1"/>
    </source>
</evidence>
<organism evidence="2 3">
    <name type="scientific">Parendozoicomonas callyspongiae</name>
    <dbReference type="NCBI Taxonomy" id="2942213"/>
    <lineage>
        <taxon>Bacteria</taxon>
        <taxon>Pseudomonadati</taxon>
        <taxon>Pseudomonadota</taxon>
        <taxon>Gammaproteobacteria</taxon>
        <taxon>Oceanospirillales</taxon>
        <taxon>Endozoicomonadaceae</taxon>
        <taxon>Parendozoicomonas</taxon>
    </lineage>
</organism>